<dbReference type="Proteomes" id="UP000295678">
    <property type="component" value="Unassembled WGS sequence"/>
</dbReference>
<evidence type="ECO:0000256" key="2">
    <source>
        <dbReference type="SAM" id="Phobius"/>
    </source>
</evidence>
<keyword evidence="2" id="KW-0472">Membrane</keyword>
<reference evidence="3 4" key="1">
    <citation type="submission" date="2019-03" db="EMBL/GenBank/DDBJ databases">
        <title>Genomic Encyclopedia of Type Strains, Phase IV (KMG-IV): sequencing the most valuable type-strain genomes for metagenomic binning, comparative biology and taxonomic classification.</title>
        <authorList>
            <person name="Goeker M."/>
        </authorList>
    </citation>
    <scope>NUCLEOTIDE SEQUENCE [LARGE SCALE GENOMIC DNA]</scope>
    <source>
        <strain evidence="3 4">DSM 19345</strain>
    </source>
</reference>
<feature type="compositionally biased region" description="Pro residues" evidence="1">
    <location>
        <begin position="125"/>
        <end position="140"/>
    </location>
</feature>
<feature type="compositionally biased region" description="Low complexity" evidence="1">
    <location>
        <begin position="172"/>
        <end position="212"/>
    </location>
</feature>
<feature type="compositionally biased region" description="Pro residues" evidence="1">
    <location>
        <begin position="381"/>
        <end position="390"/>
    </location>
</feature>
<feature type="compositionally biased region" description="Low complexity" evidence="1">
    <location>
        <begin position="274"/>
        <end position="286"/>
    </location>
</feature>
<feature type="compositionally biased region" description="Pro residues" evidence="1">
    <location>
        <begin position="234"/>
        <end position="246"/>
    </location>
</feature>
<feature type="compositionally biased region" description="Basic and acidic residues" evidence="1">
    <location>
        <begin position="108"/>
        <end position="117"/>
    </location>
</feature>
<feature type="compositionally biased region" description="Basic and acidic residues" evidence="1">
    <location>
        <begin position="311"/>
        <end position="321"/>
    </location>
</feature>
<name>A0A4R3MI51_9HYPH</name>
<protein>
    <submittedName>
        <fullName evidence="3">Flagellar biosynthesis protein FliO</fullName>
    </submittedName>
</protein>
<feature type="region of interest" description="Disordered" evidence="1">
    <location>
        <begin position="104"/>
        <end position="448"/>
    </location>
</feature>
<sequence>MEWLEGMLGVTLNTSAKFIIAFVFVLLLISFTAWVIRTVAGGRIAFRGGLRARQDRLAVVDATPVDAKRRLILVRRDNVEHLILIGGPTDVVVEAAIGAAGYAASVPERSRAPEPEPARPAPRAAEPPRPIPRPAEPTVPPRLSDTVAPRAPRGPIGDRAEPPVPPRPAVPPRTAATVRAPVSAPERVGPAAAAGAAQELPATPLRPAASPRPAAPPPAAPAPAAATSAAPTPVVAPPPSPAPQPQVAPTAEHPEPMRPVAEQRSAVERPTTERSAAPVSRSAPSASAPPPPSAPPPLRASVAPRGPAAIHEQEPRVESRAEPAPAGREAQLEEMAQRLEAALKRPLASAPRPAARPDAGSAASPRPAAPERPPLERPPLERPVPPPPVPTAAAPAGTSGDTEFDLTAALAAELNLTPEAPLPRDEAEGEAQRPTDVNIYEEIIRRDR</sequence>
<feature type="compositionally biased region" description="Basic and acidic residues" evidence="1">
    <location>
        <begin position="422"/>
        <end position="433"/>
    </location>
</feature>
<dbReference type="EMBL" id="SMAK01000001">
    <property type="protein sequence ID" value="TCT13541.1"/>
    <property type="molecule type" value="Genomic_DNA"/>
</dbReference>
<keyword evidence="3" id="KW-0969">Cilium</keyword>
<evidence type="ECO:0000256" key="1">
    <source>
        <dbReference type="SAM" id="MobiDB-lite"/>
    </source>
</evidence>
<organism evidence="3 4">
    <name type="scientific">Tepidamorphus gemmatus</name>
    <dbReference type="NCBI Taxonomy" id="747076"/>
    <lineage>
        <taxon>Bacteria</taxon>
        <taxon>Pseudomonadati</taxon>
        <taxon>Pseudomonadota</taxon>
        <taxon>Alphaproteobacteria</taxon>
        <taxon>Hyphomicrobiales</taxon>
        <taxon>Tepidamorphaceae</taxon>
        <taxon>Tepidamorphus</taxon>
    </lineage>
</organism>
<dbReference type="AlphaFoldDB" id="A0A4R3MI51"/>
<proteinExistence type="predicted"/>
<gene>
    <name evidence="3" type="ORF">EDC22_101409</name>
</gene>
<evidence type="ECO:0000313" key="3">
    <source>
        <dbReference type="EMBL" id="TCT13541.1"/>
    </source>
</evidence>
<dbReference type="OrthoDB" id="8456606at2"/>
<feature type="compositionally biased region" description="Low complexity" evidence="1">
    <location>
        <begin position="406"/>
        <end position="419"/>
    </location>
</feature>
<evidence type="ECO:0000313" key="4">
    <source>
        <dbReference type="Proteomes" id="UP000295678"/>
    </source>
</evidence>
<feature type="compositionally biased region" description="Pro residues" evidence="1">
    <location>
        <begin position="162"/>
        <end position="171"/>
    </location>
</feature>
<keyword evidence="4" id="KW-1185">Reference proteome</keyword>
<feature type="compositionally biased region" description="Low complexity" evidence="1">
    <location>
        <begin position="344"/>
        <end position="366"/>
    </location>
</feature>
<feature type="compositionally biased region" description="Low complexity" evidence="1">
    <location>
        <begin position="222"/>
        <end position="233"/>
    </location>
</feature>
<dbReference type="RefSeq" id="WP_132804918.1">
    <property type="nucleotide sequence ID" value="NZ_SMAK01000001.1"/>
</dbReference>
<keyword evidence="2" id="KW-0812">Transmembrane</keyword>
<keyword evidence="3" id="KW-0282">Flagellum</keyword>
<dbReference type="PANTHER" id="PTHR38766:SF1">
    <property type="entry name" value="FLAGELLAR PROTEIN FLIO"/>
    <property type="match status" value="1"/>
</dbReference>
<accession>A0A4R3MI51</accession>
<dbReference type="PANTHER" id="PTHR38766">
    <property type="entry name" value="FLAGELLAR PROTEIN FLIO"/>
    <property type="match status" value="1"/>
</dbReference>
<keyword evidence="3" id="KW-0966">Cell projection</keyword>
<keyword evidence="2" id="KW-1133">Transmembrane helix</keyword>
<comment type="caution">
    <text evidence="3">The sequence shown here is derived from an EMBL/GenBank/DDBJ whole genome shotgun (WGS) entry which is preliminary data.</text>
</comment>
<feature type="compositionally biased region" description="Pro residues" evidence="1">
    <location>
        <begin position="287"/>
        <end position="298"/>
    </location>
</feature>
<feature type="transmembrane region" description="Helical" evidence="2">
    <location>
        <begin position="20"/>
        <end position="46"/>
    </location>
</feature>
<dbReference type="InterPro" id="IPR052205">
    <property type="entry name" value="FliO/MopB"/>
</dbReference>